<name>F8PAR1_SERL9</name>
<feature type="compositionally biased region" description="Polar residues" evidence="1">
    <location>
        <begin position="13"/>
        <end position="24"/>
    </location>
</feature>
<evidence type="ECO:0000313" key="2">
    <source>
        <dbReference type="EMBL" id="EGO19899.1"/>
    </source>
</evidence>
<feature type="region of interest" description="Disordered" evidence="1">
    <location>
        <begin position="1"/>
        <end position="169"/>
    </location>
</feature>
<dbReference type="GeneID" id="18821156"/>
<feature type="compositionally biased region" description="Polar residues" evidence="1">
    <location>
        <begin position="140"/>
        <end position="150"/>
    </location>
</feature>
<sequence length="169" mass="18225">MSTSHSDVHPSAIGSNVQPTTAPNETGAAPNQAYEGYPEQRHAGALGIGPNYGDQVRVGEKITGLKEEAKGKLTNNSDLVERGRKRRTGELKSQEKEAKDEDPFTTPEEKEEQRQATQGSTESGGHSSSLKEKGEKEQAATISPEGTEQAQHQREGGNTENMKYMSGKS</sequence>
<feature type="compositionally biased region" description="Basic and acidic residues" evidence="1">
    <location>
        <begin position="57"/>
        <end position="71"/>
    </location>
</feature>
<dbReference type="Proteomes" id="UP000008064">
    <property type="component" value="Unassembled WGS sequence"/>
</dbReference>
<proteinExistence type="predicted"/>
<organism>
    <name type="scientific">Serpula lacrymans var. lacrymans (strain S7.9)</name>
    <name type="common">Dry rot fungus</name>
    <dbReference type="NCBI Taxonomy" id="578457"/>
    <lineage>
        <taxon>Eukaryota</taxon>
        <taxon>Fungi</taxon>
        <taxon>Dikarya</taxon>
        <taxon>Basidiomycota</taxon>
        <taxon>Agaricomycotina</taxon>
        <taxon>Agaricomycetes</taxon>
        <taxon>Agaricomycetidae</taxon>
        <taxon>Boletales</taxon>
        <taxon>Coniophorineae</taxon>
        <taxon>Serpulaceae</taxon>
        <taxon>Serpula</taxon>
    </lineage>
</organism>
<dbReference type="AlphaFoldDB" id="F8PAR1"/>
<gene>
    <name evidence="2" type="ORF">SERLADRAFT_478368</name>
</gene>
<reference evidence="2" key="1">
    <citation type="submission" date="2011-04" db="EMBL/GenBank/DDBJ databases">
        <title>Evolution of plant cell wall degrading machinery underlies the functional diversity of forest fungi.</title>
        <authorList>
            <consortium name="US DOE Joint Genome Institute (JGI-PGF)"/>
            <person name="Eastwood D.C."/>
            <person name="Floudas D."/>
            <person name="Binder M."/>
            <person name="Majcherczyk A."/>
            <person name="Schneider P."/>
            <person name="Aerts A."/>
            <person name="Asiegbu F.O."/>
            <person name="Baker S.E."/>
            <person name="Barry K."/>
            <person name="Bendiksby M."/>
            <person name="Blumentritt M."/>
            <person name="Coutinho P.M."/>
            <person name="Cullen D."/>
            <person name="Cullen D."/>
            <person name="Gathman A."/>
            <person name="Goodell B."/>
            <person name="Henrissat B."/>
            <person name="Ihrmark K."/>
            <person name="Kauserud H."/>
            <person name="Kohler A."/>
            <person name="LaButti K."/>
            <person name="Lapidus A."/>
            <person name="Lavin J.L."/>
            <person name="Lee Y.-H."/>
            <person name="Lindquist E."/>
            <person name="Lilly W."/>
            <person name="Lucas S."/>
            <person name="Morin E."/>
            <person name="Murat C."/>
            <person name="Oguiza J.A."/>
            <person name="Park J."/>
            <person name="Pisabarro A.G."/>
            <person name="Riley R."/>
            <person name="Rosling A."/>
            <person name="Salamov A."/>
            <person name="Schmidt O."/>
            <person name="Schmutz J."/>
            <person name="Skrede I."/>
            <person name="Stenlid J."/>
            <person name="Wiebenga A."/>
            <person name="Xie X."/>
            <person name="Kues U."/>
            <person name="Hibbett D.S."/>
            <person name="Hoffmeister D."/>
            <person name="Hogberg N."/>
            <person name="Martin F."/>
            <person name="Grigoriev I.V."/>
            <person name="Watkinson S.C."/>
        </authorList>
    </citation>
    <scope>NUCLEOTIDE SEQUENCE</scope>
    <source>
        <strain evidence="2">S7.9</strain>
    </source>
</reference>
<dbReference type="RefSeq" id="XP_007323334.1">
    <property type="nucleotide sequence ID" value="XM_007323272.1"/>
</dbReference>
<dbReference type="EMBL" id="GL945442">
    <property type="protein sequence ID" value="EGO19899.1"/>
    <property type="molecule type" value="Genomic_DNA"/>
</dbReference>
<dbReference type="OrthoDB" id="2500073at2759"/>
<dbReference type="HOGENOM" id="CLU_114638_0_0_1"/>
<protein>
    <submittedName>
        <fullName evidence="2">Uncharacterized protein</fullName>
    </submittedName>
</protein>
<feature type="compositionally biased region" description="Basic and acidic residues" evidence="1">
    <location>
        <begin position="129"/>
        <end position="138"/>
    </location>
</feature>
<feature type="compositionally biased region" description="Polar residues" evidence="1">
    <location>
        <begin position="115"/>
        <end position="128"/>
    </location>
</feature>
<accession>F8PAR1</accession>
<feature type="compositionally biased region" description="Basic and acidic residues" evidence="1">
    <location>
        <begin position="88"/>
        <end position="114"/>
    </location>
</feature>
<dbReference type="KEGG" id="sla:SERLADRAFT_478368"/>
<evidence type="ECO:0000256" key="1">
    <source>
        <dbReference type="SAM" id="MobiDB-lite"/>
    </source>
</evidence>